<dbReference type="OrthoDB" id="6500128at2759"/>
<dbReference type="PANTHER" id="PTHR24223:SF456">
    <property type="entry name" value="MULTIDRUG RESISTANCE-ASSOCIATED PROTEIN LETHAL(2)03659"/>
    <property type="match status" value="1"/>
</dbReference>
<accession>A0A6A7A3P8</accession>
<keyword evidence="7" id="KW-0067">ATP-binding</keyword>
<dbReference type="FunFam" id="1.20.1560.10:FF:000013">
    <property type="entry name" value="ABC transporter C family member 2"/>
    <property type="match status" value="1"/>
</dbReference>
<keyword evidence="6" id="KW-0547">Nucleotide-binding</keyword>
<feature type="transmembrane region" description="Helical" evidence="10">
    <location>
        <begin position="724"/>
        <end position="745"/>
    </location>
</feature>
<dbReference type="PROSITE" id="PS50893">
    <property type="entry name" value="ABC_TRANSPORTER_2"/>
    <property type="match status" value="2"/>
</dbReference>
<dbReference type="GO" id="GO:0140359">
    <property type="term" value="F:ABC-type transporter activity"/>
    <property type="evidence" value="ECO:0007669"/>
    <property type="project" value="InterPro"/>
</dbReference>
<dbReference type="InterPro" id="IPR003439">
    <property type="entry name" value="ABC_transporter-like_ATP-bd"/>
</dbReference>
<comment type="similarity">
    <text evidence="2">Belongs to the ABC transporter superfamily. ABCC family. Conjugate transporter (TC 3.A.1.208) subfamily.</text>
</comment>
<dbReference type="Pfam" id="PF00005">
    <property type="entry name" value="ABC_tran"/>
    <property type="match status" value="2"/>
</dbReference>
<evidence type="ECO:0000256" key="7">
    <source>
        <dbReference type="ARBA" id="ARBA00022840"/>
    </source>
</evidence>
<evidence type="ECO:0000256" key="10">
    <source>
        <dbReference type="SAM" id="Phobius"/>
    </source>
</evidence>
<dbReference type="GO" id="GO:0005737">
    <property type="term" value="C:cytoplasm"/>
    <property type="evidence" value="ECO:0007669"/>
    <property type="project" value="UniProtKB-ARBA"/>
</dbReference>
<feature type="transmembrane region" description="Helical" evidence="10">
    <location>
        <begin position="1633"/>
        <end position="1661"/>
    </location>
</feature>
<evidence type="ECO:0000256" key="3">
    <source>
        <dbReference type="ARBA" id="ARBA00022448"/>
    </source>
</evidence>
<reference evidence="13" key="1">
    <citation type="journal article" date="2020" name="Stud. Mycol.">
        <title>101 Dothideomycetes genomes: a test case for predicting lifestyles and emergence of pathogens.</title>
        <authorList>
            <person name="Haridas S."/>
            <person name="Albert R."/>
            <person name="Binder M."/>
            <person name="Bloem J."/>
            <person name="Labutti K."/>
            <person name="Salamov A."/>
            <person name="Andreopoulos B."/>
            <person name="Baker S."/>
            <person name="Barry K."/>
            <person name="Bills G."/>
            <person name="Bluhm B."/>
            <person name="Cannon C."/>
            <person name="Castanera R."/>
            <person name="Culley D."/>
            <person name="Daum C."/>
            <person name="Ezra D."/>
            <person name="Gonzalez J."/>
            <person name="Henrissat B."/>
            <person name="Kuo A."/>
            <person name="Liang C."/>
            <person name="Lipzen A."/>
            <person name="Lutzoni F."/>
            <person name="Magnuson J."/>
            <person name="Mondo S."/>
            <person name="Nolan M."/>
            <person name="Ohm R."/>
            <person name="Pangilinan J."/>
            <person name="Park H.-J."/>
            <person name="Ramirez L."/>
            <person name="Alfaro M."/>
            <person name="Sun H."/>
            <person name="Tritt A."/>
            <person name="Yoshinaga Y."/>
            <person name="Zwiers L.-H."/>
            <person name="Turgeon B."/>
            <person name="Goodwin S."/>
            <person name="Spatafora J."/>
            <person name="Crous P."/>
            <person name="Grigoriev I."/>
        </authorList>
    </citation>
    <scope>NUCLEOTIDE SEQUENCE</scope>
    <source>
        <strain evidence="13">CBS 113818</strain>
    </source>
</reference>
<feature type="transmembrane region" description="Helical" evidence="10">
    <location>
        <begin position="566"/>
        <end position="585"/>
    </location>
</feature>
<dbReference type="CDD" id="cd18604">
    <property type="entry name" value="ABC_6TM_VMR1_D2_like"/>
    <property type="match status" value="1"/>
</dbReference>
<dbReference type="PANTHER" id="PTHR24223">
    <property type="entry name" value="ATP-BINDING CASSETTE SUB-FAMILY C"/>
    <property type="match status" value="1"/>
</dbReference>
<evidence type="ECO:0000256" key="6">
    <source>
        <dbReference type="ARBA" id="ARBA00022741"/>
    </source>
</evidence>
<feature type="transmembrane region" description="Helical" evidence="10">
    <location>
        <begin position="1379"/>
        <end position="1401"/>
    </location>
</feature>
<dbReference type="InterPro" id="IPR017871">
    <property type="entry name" value="ABC_transporter-like_CS"/>
</dbReference>
<keyword evidence="8 10" id="KW-1133">Transmembrane helix</keyword>
<dbReference type="FunFam" id="3.40.50.300:FF:000610">
    <property type="entry name" value="Multidrug resistance-associated ABC transporter"/>
    <property type="match status" value="1"/>
</dbReference>
<evidence type="ECO:0000259" key="11">
    <source>
        <dbReference type="PROSITE" id="PS50893"/>
    </source>
</evidence>
<feature type="transmembrane region" description="Helical" evidence="10">
    <location>
        <begin position="974"/>
        <end position="995"/>
    </location>
</feature>
<sequence>MAIPLLQQTNVGIIDFGLDTNDAVLARQYEKLRASLLDMCPAHLWHKDSYRAGCPMPILISRLHQQQLETLQEALTIAINDIVGRWWSDLGARFPERMPLEKEEEELLKWIDLQVSKGNLQKFSQCMGSWRPDFLVENHQLAQNGAVVEENFVITEINARFSFNGFMHEAYGQQATGEVLQVANAGYTNLVNATDPEKIINGLLSLFQPNLPLHLLKGQEAGIDIHMFIDAVWKRFGIKPKLITPKELRLLLDPRSTTGYRLFCASQDGRVMTRLQDCSASFIHNGETLEEIHQVGLELHQRELAALAPEMLRQISLRCFNDMRTILLVHDKRMLGIVRQEISNMMARQLLSKTQADALERGIVNTILPKSPEMDSLLQASRNSILLQNEYILKPIRSGKGDGIVFGEDLNPCEWVAELQRLQSQERRDLHASCVVQRRVVPREYDLMLSSTKTTDRFPLVGTYHVANGQLLGLGTWRASQGRIVAVSSGGSWILSTRFSAIMSHPLDLPLACIALVTIASLCLPAIVTTFVQLRNHRPINRFYEDVDGCGTPESITAFSNRRCKILILVFSTFGVVVSVSIFRLEILRGGNYDRKLETGVMAGSWYASRHDTYGVSMTIAGIFNSMTSLALAINSVSLPRRPDVVFQGYKVDRQRTVSALRRYTWSWIQSLLKQASVKNDLDPADIPYADQTLRADELNKQYNGFQVDSTLLRSLVCKYKAKLGWLWLVTIVRCLVNIMPYWTMLRTLEVLESRESKISHQLELLGLVLGIAIFNLIDSWMEGWLFWYSISGLSIPIRAQLTSLVFAKSLRRKDTKTVNKRPRSAHVFSNSNIGRLDEFRGTSTVKSDTNLARPAIVNLVGVDIERVAHFLQFQFLIVNGILKLIIFSVVLVQLIGWIPFTAGISAWLLVLPASTWLSKLLLAQSKALMQLRDSKLVKLNEVLLGLRQIKLSAMEQQWEKKILTLRNMELQTLWKYFLTDSALFGCWVFGQVILSATSLTLYVLVNGTLSPSVAFVSMGMFGALESTLGSLPELITLGIDTSVSIDRLSSYLSAPEIQNELALGPSISFQDANISWPTDEPSADEERYTLRELNICFPNGELSLIVGKTGSGKSLLISAILGEADLLEGSVCVPKIPDLGYDTISLQDWIIPGSLAYVSQTPWLDNGSLKDNILFGLRFIAERYDQVIEACALKQDLAILADGDGTELGANGVNLSGGQKWRVTLARAIYSRAEILVMEDIFCAVDAQVGRWILERCIDGNLCKGRTRIIATHNLGSVLSSAAYIVEIDGGTVTYAGPPLLGTYMDVSYANAENDCGTPADAGEHVTAHTRNVDEMQITIPPAQPQDPKKYVLEESRERGTVDRRVYLAYWKHSGGTLLWSICISLFLAYQVSIIVRAWWLRVWTTRSDSINASGVFATYHGFVFPGTFQLSFQPPEKETFLHLTIYIITSLGMATIGTLRYFWVYHLSIKASRTVFTKMLCTVLHAPLHWIDTVPTGRIINRFTADLNMVDERIPPSWIMFITSLLRLAGICGVAFLTCEYLIPPTAILLICGVSIGLQYLRASRPLKRLESTARSPLFDLFNTTLAGISTIRAFKKSQSYLAQMHKHIDRWTMMTYYTSLANRWMSFRMALLAAAFSVTVGLVIGFASIDAALAGFILCFVLDLSESLRWTVRCYGELELDMNAMERVHEYMNIETEPLTGVSPKASWPASGDIEFRNLDVAYAPDMPLILKDVSFKVKHEERVAVVGRTGAGKSSLALALFRCLDIRAGCIIIDGLDISDITLRDLRSRLAIIAQDPVLFSGTIRSNLDPFQEYTDRDLVAALVQVQLVHSQVTTTAGDQEPHTTNFNTDFSDLSSPISESGGNLSQGQRQLLSIARAIVLRPKIIIFDEATSAVDAATDSLVQRSIRESFPGSTLIVIAHRLSTIGDFDNVVVLDSGRVRELGTPLELWNKNGVFRAMCRNSSEGEKKKLMKSIFRESLRSI</sequence>
<dbReference type="SUPFAM" id="SSF56059">
    <property type="entry name" value="Glutathione synthetase ATP-binding domain-like"/>
    <property type="match status" value="1"/>
</dbReference>
<dbReference type="CDD" id="cd03244">
    <property type="entry name" value="ABCC_MRP_domain2"/>
    <property type="match status" value="1"/>
</dbReference>
<dbReference type="InterPro" id="IPR011527">
    <property type="entry name" value="ABC1_TM_dom"/>
</dbReference>
<keyword evidence="14" id="KW-1185">Reference proteome</keyword>
<protein>
    <recommendedName>
        <fullName evidence="15">P-loop containing nucleoside triphosphate hydrolase protein</fullName>
    </recommendedName>
</protein>
<feature type="transmembrane region" description="Helical" evidence="10">
    <location>
        <begin position="1544"/>
        <end position="1563"/>
    </location>
</feature>
<dbReference type="PROSITE" id="PS00211">
    <property type="entry name" value="ABC_TRANSPORTER_1"/>
    <property type="match status" value="1"/>
</dbReference>
<gene>
    <name evidence="13" type="ORF">CC86DRAFT_289304</name>
</gene>
<dbReference type="EMBL" id="MU006223">
    <property type="protein sequence ID" value="KAF2827753.1"/>
    <property type="molecule type" value="Genomic_DNA"/>
</dbReference>
<evidence type="ECO:0000313" key="14">
    <source>
        <dbReference type="Proteomes" id="UP000799424"/>
    </source>
</evidence>
<keyword evidence="9 10" id="KW-0472">Membrane</keyword>
<evidence type="ECO:0000256" key="2">
    <source>
        <dbReference type="ARBA" id="ARBA00009726"/>
    </source>
</evidence>
<evidence type="ECO:0000256" key="9">
    <source>
        <dbReference type="ARBA" id="ARBA00023136"/>
    </source>
</evidence>
<evidence type="ECO:0000256" key="4">
    <source>
        <dbReference type="ARBA" id="ARBA00022692"/>
    </source>
</evidence>
<feature type="transmembrane region" description="Helical" evidence="10">
    <location>
        <begin position="876"/>
        <end position="899"/>
    </location>
</feature>
<dbReference type="GO" id="GO:0016020">
    <property type="term" value="C:membrane"/>
    <property type="evidence" value="ECO:0007669"/>
    <property type="project" value="UniProtKB-SubCell"/>
</dbReference>
<dbReference type="SUPFAM" id="SSF52540">
    <property type="entry name" value="P-loop containing nucleoside triphosphate hydrolases"/>
    <property type="match status" value="2"/>
</dbReference>
<dbReference type="Pfam" id="PF00664">
    <property type="entry name" value="ABC_membrane"/>
    <property type="match status" value="2"/>
</dbReference>
<feature type="domain" description="ABC transmembrane type-1" evidence="12">
    <location>
        <begin position="857"/>
        <end position="1041"/>
    </location>
</feature>
<dbReference type="InterPro" id="IPR027417">
    <property type="entry name" value="P-loop_NTPase"/>
</dbReference>
<dbReference type="Gene3D" id="3.40.50.300">
    <property type="entry name" value="P-loop containing nucleotide triphosphate hydrolases"/>
    <property type="match status" value="2"/>
</dbReference>
<feature type="domain" description="ABC transmembrane type-1" evidence="12">
    <location>
        <begin position="1383"/>
        <end position="1683"/>
    </location>
</feature>
<evidence type="ECO:0000256" key="1">
    <source>
        <dbReference type="ARBA" id="ARBA00004141"/>
    </source>
</evidence>
<feature type="transmembrane region" description="Helical" evidence="10">
    <location>
        <begin position="905"/>
        <end position="923"/>
    </location>
</feature>
<feature type="transmembrane region" description="Helical" evidence="10">
    <location>
        <begin position="1520"/>
        <end position="1538"/>
    </location>
</feature>
<dbReference type="InterPro" id="IPR003593">
    <property type="entry name" value="AAA+_ATPase"/>
</dbReference>
<proteinExistence type="inferred from homology"/>
<evidence type="ECO:0008006" key="15">
    <source>
        <dbReference type="Google" id="ProtNLM"/>
    </source>
</evidence>
<feature type="domain" description="ABC transporter" evidence="11">
    <location>
        <begin position="1070"/>
        <end position="1316"/>
    </location>
</feature>
<dbReference type="InterPro" id="IPR050173">
    <property type="entry name" value="ABC_transporter_C-like"/>
</dbReference>
<dbReference type="Gene3D" id="1.20.1560.10">
    <property type="entry name" value="ABC transporter type 1, transmembrane domain"/>
    <property type="match status" value="2"/>
</dbReference>
<dbReference type="CDD" id="cd18596">
    <property type="entry name" value="ABC_6TM_VMR1_D1_like"/>
    <property type="match status" value="1"/>
</dbReference>
<feature type="transmembrane region" description="Helical" evidence="10">
    <location>
        <begin position="614"/>
        <end position="634"/>
    </location>
</feature>
<keyword evidence="5" id="KW-0677">Repeat</keyword>
<dbReference type="InterPro" id="IPR036640">
    <property type="entry name" value="ABC1_TM_sf"/>
</dbReference>
<evidence type="ECO:0000259" key="12">
    <source>
        <dbReference type="PROSITE" id="PS50929"/>
    </source>
</evidence>
<keyword evidence="4 10" id="KW-0812">Transmembrane</keyword>
<dbReference type="SUPFAM" id="SSF90123">
    <property type="entry name" value="ABC transporter transmembrane region"/>
    <property type="match status" value="2"/>
</dbReference>
<keyword evidence="3" id="KW-0813">Transport</keyword>
<feature type="domain" description="ABC transporter" evidence="11">
    <location>
        <begin position="1719"/>
        <end position="1966"/>
    </location>
</feature>
<dbReference type="PROSITE" id="PS50929">
    <property type="entry name" value="ABC_TM1F"/>
    <property type="match status" value="2"/>
</dbReference>
<feature type="transmembrane region" description="Helical" evidence="10">
    <location>
        <begin position="1442"/>
        <end position="1465"/>
    </location>
</feature>
<dbReference type="GO" id="GO:0016887">
    <property type="term" value="F:ATP hydrolysis activity"/>
    <property type="evidence" value="ECO:0007669"/>
    <property type="project" value="InterPro"/>
</dbReference>
<name>A0A6A7A3P8_9PLEO</name>
<dbReference type="SMART" id="SM00382">
    <property type="entry name" value="AAA"/>
    <property type="match status" value="2"/>
</dbReference>
<comment type="subcellular location">
    <subcellularLocation>
        <location evidence="1">Membrane</location>
        <topology evidence="1">Multi-pass membrane protein</topology>
    </subcellularLocation>
</comment>
<dbReference type="GO" id="GO:0005524">
    <property type="term" value="F:ATP binding"/>
    <property type="evidence" value="ECO:0007669"/>
    <property type="project" value="UniProtKB-KW"/>
</dbReference>
<organism evidence="13 14">
    <name type="scientific">Ophiobolus disseminans</name>
    <dbReference type="NCBI Taxonomy" id="1469910"/>
    <lineage>
        <taxon>Eukaryota</taxon>
        <taxon>Fungi</taxon>
        <taxon>Dikarya</taxon>
        <taxon>Ascomycota</taxon>
        <taxon>Pezizomycotina</taxon>
        <taxon>Dothideomycetes</taxon>
        <taxon>Pleosporomycetidae</taxon>
        <taxon>Pleosporales</taxon>
        <taxon>Pleosporineae</taxon>
        <taxon>Phaeosphaeriaceae</taxon>
        <taxon>Ophiobolus</taxon>
    </lineage>
</organism>
<feature type="transmembrane region" description="Helical" evidence="10">
    <location>
        <begin position="509"/>
        <end position="532"/>
    </location>
</feature>
<evidence type="ECO:0000256" key="5">
    <source>
        <dbReference type="ARBA" id="ARBA00022737"/>
    </source>
</evidence>
<evidence type="ECO:0000313" key="13">
    <source>
        <dbReference type="EMBL" id="KAF2827753.1"/>
    </source>
</evidence>
<dbReference type="CDD" id="cd03250">
    <property type="entry name" value="ABCC_MRP_domain1"/>
    <property type="match status" value="1"/>
</dbReference>
<evidence type="ECO:0000256" key="8">
    <source>
        <dbReference type="ARBA" id="ARBA00022989"/>
    </source>
</evidence>
<dbReference type="Proteomes" id="UP000799424">
    <property type="component" value="Unassembled WGS sequence"/>
</dbReference>